<feature type="region of interest" description="Disordered" evidence="1">
    <location>
        <begin position="156"/>
        <end position="216"/>
    </location>
</feature>
<sequence length="546" mass="58309">TAIPIQTIQTRAAAAAVDASHRWRRAAAHGPLRADGPVLAPAAPGATSEPGGVLAATLTSLALRLPRFADTVGGCRHRSTQAAAAPWSYLSAISPSIIRVFVSTLPGTTSETCEASTERLPAPKDEAFSPTPALQQQQIAAAHYPKSAQLFPRFATDRPPARSRAGPQQPASLRPTCSPTAFDQARRNGGMDAWLPSERHPTAAGRSRSWKGQQATAAAGQSMRDLLVRFCGEAIARGCAPNADSVPQDSTGGPAQLFEAGCHRACLDLLARLLLQHHQQHQLQHQLHTPASLRLWFARLALLVRTRQLSTAARLSCWRSGISTAPTCAVRHCGLLHAAIWAAPAPSPDCTSCPPVIDRIMPAGLSEAGLDLPPMTAEQRRASLELQRRKAAVAVYSVANNLATVAKDTPPRPGLAICSRRATTWAGAPIAPAERRDFYAAQLAVTSADWATAQRLFRSALDSNPGNMLAANNLAVICLYTGQLRRPSGLLESLLERQPKLAIHEGLVFNLCTMYDLEPASQSARRPGCLETVARHRGDNFDVAAF</sequence>
<dbReference type="PANTHER" id="PTHR21581">
    <property type="entry name" value="D-ALANYL-D-ALANINE CARBOXYPEPTIDASE"/>
    <property type="match status" value="1"/>
</dbReference>
<protein>
    <submittedName>
        <fullName evidence="3">TPR_REGION domain-containing protein</fullName>
    </submittedName>
</protein>
<feature type="compositionally biased region" description="Polar residues" evidence="1">
    <location>
        <begin position="169"/>
        <end position="181"/>
    </location>
</feature>
<dbReference type="InterPro" id="IPR011990">
    <property type="entry name" value="TPR-like_helical_dom_sf"/>
</dbReference>
<reference evidence="3" key="1">
    <citation type="submission" date="2016-11" db="UniProtKB">
        <authorList>
            <consortium name="WormBaseParasite"/>
        </authorList>
    </citation>
    <scope>IDENTIFICATION</scope>
</reference>
<keyword evidence="2" id="KW-1185">Reference proteome</keyword>
<dbReference type="Proteomes" id="UP000095280">
    <property type="component" value="Unplaced"/>
</dbReference>
<evidence type="ECO:0000256" key="1">
    <source>
        <dbReference type="SAM" id="MobiDB-lite"/>
    </source>
</evidence>
<dbReference type="GO" id="GO:0030008">
    <property type="term" value="C:TRAPP complex"/>
    <property type="evidence" value="ECO:0007669"/>
    <property type="project" value="TreeGrafter"/>
</dbReference>
<evidence type="ECO:0000313" key="2">
    <source>
        <dbReference type="Proteomes" id="UP000095280"/>
    </source>
</evidence>
<dbReference type="SUPFAM" id="SSF48452">
    <property type="entry name" value="TPR-like"/>
    <property type="match status" value="1"/>
</dbReference>
<dbReference type="PANTHER" id="PTHR21581:SF6">
    <property type="entry name" value="TRAFFICKING PROTEIN PARTICLE COMPLEX SUBUNIT 12"/>
    <property type="match status" value="1"/>
</dbReference>
<dbReference type="AlphaFoldDB" id="A0A1I8FHC3"/>
<name>A0A1I8FHC3_9PLAT</name>
<proteinExistence type="predicted"/>
<evidence type="ECO:0000313" key="3">
    <source>
        <dbReference type="WBParaSite" id="maker-unitig_33055-snap-gene-0.1-mRNA-1"/>
    </source>
</evidence>
<organism evidence="2 3">
    <name type="scientific">Macrostomum lignano</name>
    <dbReference type="NCBI Taxonomy" id="282301"/>
    <lineage>
        <taxon>Eukaryota</taxon>
        <taxon>Metazoa</taxon>
        <taxon>Spiralia</taxon>
        <taxon>Lophotrochozoa</taxon>
        <taxon>Platyhelminthes</taxon>
        <taxon>Rhabditophora</taxon>
        <taxon>Macrostomorpha</taxon>
        <taxon>Macrostomida</taxon>
        <taxon>Macrostomidae</taxon>
        <taxon>Macrostomum</taxon>
    </lineage>
</organism>
<accession>A0A1I8FHC3</accession>
<dbReference type="WBParaSite" id="maker-unitig_33055-snap-gene-0.1-mRNA-1">
    <property type="protein sequence ID" value="maker-unitig_33055-snap-gene-0.1-mRNA-1"/>
    <property type="gene ID" value="maker-unitig_33055-snap-gene-0.1"/>
</dbReference>
<dbReference type="GO" id="GO:0005794">
    <property type="term" value="C:Golgi apparatus"/>
    <property type="evidence" value="ECO:0007669"/>
    <property type="project" value="TreeGrafter"/>
</dbReference>